<organism evidence="2 3">
    <name type="scientific">Romanomermis culicivorax</name>
    <name type="common">Nematode worm</name>
    <dbReference type="NCBI Taxonomy" id="13658"/>
    <lineage>
        <taxon>Eukaryota</taxon>
        <taxon>Metazoa</taxon>
        <taxon>Ecdysozoa</taxon>
        <taxon>Nematoda</taxon>
        <taxon>Enoplea</taxon>
        <taxon>Dorylaimia</taxon>
        <taxon>Mermithida</taxon>
        <taxon>Mermithoidea</taxon>
        <taxon>Mermithidae</taxon>
        <taxon>Romanomermis</taxon>
    </lineage>
</organism>
<evidence type="ECO:0000313" key="2">
    <source>
        <dbReference type="Proteomes" id="UP000887565"/>
    </source>
</evidence>
<reference evidence="3" key="1">
    <citation type="submission" date="2022-11" db="UniProtKB">
        <authorList>
            <consortium name="WormBaseParasite"/>
        </authorList>
    </citation>
    <scope>IDENTIFICATION</scope>
</reference>
<sequence length="127" mass="14931">SEKLLKATNHFNLKLREIENAIEKAKSKIDELNTVKSQNEVVSFDIDEECRLEREEMKKLTDDHENIIRICWAKRQALIQMVTLKSFILFRLTVSVSVNWGIIILLELRDACILTWVMYIAVQIRLN</sequence>
<dbReference type="WBParaSite" id="nRc.2.0.1.t17049-RA">
    <property type="protein sequence ID" value="nRc.2.0.1.t17049-RA"/>
    <property type="gene ID" value="nRc.2.0.1.g17049"/>
</dbReference>
<dbReference type="Proteomes" id="UP000887565">
    <property type="component" value="Unplaced"/>
</dbReference>
<name>A0A915IUI3_ROMCU</name>
<keyword evidence="1" id="KW-0175">Coiled coil</keyword>
<protein>
    <submittedName>
        <fullName evidence="3">Uncharacterized protein</fullName>
    </submittedName>
</protein>
<accession>A0A915IUI3</accession>
<feature type="coiled-coil region" evidence="1">
    <location>
        <begin position="8"/>
        <end position="38"/>
    </location>
</feature>
<keyword evidence="2" id="KW-1185">Reference proteome</keyword>
<dbReference type="AlphaFoldDB" id="A0A915IUI3"/>
<evidence type="ECO:0000256" key="1">
    <source>
        <dbReference type="SAM" id="Coils"/>
    </source>
</evidence>
<evidence type="ECO:0000313" key="3">
    <source>
        <dbReference type="WBParaSite" id="nRc.2.0.1.t17049-RA"/>
    </source>
</evidence>
<proteinExistence type="predicted"/>